<dbReference type="GO" id="GO:0044571">
    <property type="term" value="P:[2Fe-2S] cluster assembly"/>
    <property type="evidence" value="ECO:0007669"/>
    <property type="project" value="InterPro"/>
</dbReference>
<dbReference type="Gene3D" id="1.10.287.110">
    <property type="entry name" value="DnaJ domain"/>
    <property type="match status" value="1"/>
</dbReference>
<comment type="similarity">
    <text evidence="1">Belongs to the HscB family.</text>
</comment>
<dbReference type="SUPFAM" id="SSF47144">
    <property type="entry name" value="HSC20 (HSCB), C-terminal oligomerisation domain"/>
    <property type="match status" value="1"/>
</dbReference>
<dbReference type="GO" id="GO:0051259">
    <property type="term" value="P:protein complex oligomerization"/>
    <property type="evidence" value="ECO:0007669"/>
    <property type="project" value="InterPro"/>
</dbReference>
<name>A0AA88WFZ0_9ASTE</name>
<dbReference type="InterPro" id="IPR001623">
    <property type="entry name" value="DnaJ_domain"/>
</dbReference>
<dbReference type="InterPro" id="IPR009073">
    <property type="entry name" value="HscB_oligo_C"/>
</dbReference>
<dbReference type="InterPro" id="IPR004640">
    <property type="entry name" value="HscB"/>
</dbReference>
<evidence type="ECO:0000256" key="2">
    <source>
        <dbReference type="ARBA" id="ARBA00023186"/>
    </source>
</evidence>
<dbReference type="Proteomes" id="UP001188597">
    <property type="component" value="Unassembled WGS sequence"/>
</dbReference>
<reference evidence="4" key="1">
    <citation type="submission" date="2022-12" db="EMBL/GenBank/DDBJ databases">
        <title>Draft genome assemblies for two species of Escallonia (Escalloniales).</title>
        <authorList>
            <person name="Chanderbali A."/>
            <person name="Dervinis C."/>
            <person name="Anghel I."/>
            <person name="Soltis D."/>
            <person name="Soltis P."/>
            <person name="Zapata F."/>
        </authorList>
    </citation>
    <scope>NUCLEOTIDE SEQUENCE</scope>
    <source>
        <strain evidence="4">UCBG64.0493</strain>
        <tissue evidence="4">Leaf</tissue>
    </source>
</reference>
<dbReference type="SUPFAM" id="SSF46565">
    <property type="entry name" value="Chaperone J-domain"/>
    <property type="match status" value="1"/>
</dbReference>
<dbReference type="InterPro" id="IPR036386">
    <property type="entry name" value="HscB_C_sf"/>
</dbReference>
<comment type="caution">
    <text evidence="4">The sequence shown here is derived from an EMBL/GenBank/DDBJ whole genome shotgun (WGS) entry which is preliminary data.</text>
</comment>
<evidence type="ECO:0000256" key="1">
    <source>
        <dbReference type="ARBA" id="ARBA00010476"/>
    </source>
</evidence>
<organism evidence="4 5">
    <name type="scientific">Escallonia herrerae</name>
    <dbReference type="NCBI Taxonomy" id="1293975"/>
    <lineage>
        <taxon>Eukaryota</taxon>
        <taxon>Viridiplantae</taxon>
        <taxon>Streptophyta</taxon>
        <taxon>Embryophyta</taxon>
        <taxon>Tracheophyta</taxon>
        <taxon>Spermatophyta</taxon>
        <taxon>Magnoliopsida</taxon>
        <taxon>eudicotyledons</taxon>
        <taxon>Gunneridae</taxon>
        <taxon>Pentapetalae</taxon>
        <taxon>asterids</taxon>
        <taxon>campanulids</taxon>
        <taxon>Escalloniales</taxon>
        <taxon>Escalloniaceae</taxon>
        <taxon>Escallonia</taxon>
    </lineage>
</organism>
<accession>A0AA88WFZ0</accession>
<dbReference type="NCBIfam" id="TIGR00714">
    <property type="entry name" value="hscB"/>
    <property type="match status" value="1"/>
</dbReference>
<dbReference type="GO" id="GO:0051087">
    <property type="term" value="F:protein-folding chaperone binding"/>
    <property type="evidence" value="ECO:0007669"/>
    <property type="project" value="InterPro"/>
</dbReference>
<dbReference type="PANTHER" id="PTHR14021">
    <property type="entry name" value="IRON-SULFUR CLUSTER CO-CHAPERONE PROTEIN HSCB"/>
    <property type="match status" value="1"/>
</dbReference>
<evidence type="ECO:0000313" key="5">
    <source>
        <dbReference type="Proteomes" id="UP001188597"/>
    </source>
</evidence>
<dbReference type="Pfam" id="PF07743">
    <property type="entry name" value="HSCB_C"/>
    <property type="match status" value="1"/>
</dbReference>
<proteinExistence type="inferred from homology"/>
<dbReference type="SMART" id="SM00271">
    <property type="entry name" value="DnaJ"/>
    <property type="match status" value="1"/>
</dbReference>
<dbReference type="AlphaFoldDB" id="A0AA88WFZ0"/>
<dbReference type="InterPro" id="IPR036869">
    <property type="entry name" value="J_dom_sf"/>
</dbReference>
<evidence type="ECO:0000313" key="4">
    <source>
        <dbReference type="EMBL" id="KAK3021695.1"/>
    </source>
</evidence>
<dbReference type="CDD" id="cd06257">
    <property type="entry name" value="DnaJ"/>
    <property type="match status" value="1"/>
</dbReference>
<feature type="domain" description="J" evidence="3">
    <location>
        <begin position="105"/>
        <end position="177"/>
    </location>
</feature>
<gene>
    <name evidence="4" type="ORF">RJ639_045787</name>
</gene>
<sequence>MWKKQLRPPLSAALRSAFYLAETASPPQLAAPPSSSRGLSAGAAQSGNCHFLKNPEFFGRKFCSESVETVFRCWNCKDAAGSCPAMPFLACPSCHSVQPIDRSVDYFQIFGLKKKYEIGDENLEGKYKDWQKKLHPDLVHSKSQKERDYAAEQSARVIDAYRTLTDPLSRAMYIYLQSTGMWIYTNEEEGNLENGLKAGDLQNLIAQVDWRMTANGSIEASWHSLENVKAQLSSALPKRFPAYTPLSSLQVPALKNLSVEKMRLEGVEVDEEKTVSEPELLNEVVTHKPATCDLNIECDLQIMEIREAVEEAADARTLVEMQAQIQDKLRHWSKSFANAFETKNYEEAQTSIQRMTYYKRANDEIAKKM</sequence>
<dbReference type="FunFam" id="1.10.287.110:FF:000082">
    <property type="entry name" value="Iron-sulfur cluster co-chaperone protein HscB, mitochondrial"/>
    <property type="match status" value="1"/>
</dbReference>
<dbReference type="PROSITE" id="PS50076">
    <property type="entry name" value="DNAJ_2"/>
    <property type="match status" value="1"/>
</dbReference>
<dbReference type="Gene3D" id="1.20.1280.20">
    <property type="entry name" value="HscB, C-terminal domain"/>
    <property type="match status" value="1"/>
</dbReference>
<evidence type="ECO:0000259" key="3">
    <source>
        <dbReference type="PROSITE" id="PS50076"/>
    </source>
</evidence>
<dbReference type="GO" id="GO:0001671">
    <property type="term" value="F:ATPase activator activity"/>
    <property type="evidence" value="ECO:0007669"/>
    <property type="project" value="InterPro"/>
</dbReference>
<protein>
    <recommendedName>
        <fullName evidence="3">J domain-containing protein</fullName>
    </recommendedName>
</protein>
<keyword evidence="2" id="KW-0143">Chaperone</keyword>
<dbReference type="PANTHER" id="PTHR14021:SF15">
    <property type="entry name" value="IRON-SULFUR CLUSTER CO-CHAPERONE PROTEIN HSCB"/>
    <property type="match status" value="1"/>
</dbReference>
<keyword evidence="5" id="KW-1185">Reference proteome</keyword>
<dbReference type="EMBL" id="JAVXUP010000747">
    <property type="protein sequence ID" value="KAK3021695.1"/>
    <property type="molecule type" value="Genomic_DNA"/>
</dbReference>